<dbReference type="AlphaFoldDB" id="A0A0L8H8N9"/>
<accession>A0A0L8H8N9</accession>
<dbReference type="EMBL" id="KQ418840">
    <property type="protein sequence ID" value="KOF85631.1"/>
    <property type="molecule type" value="Genomic_DNA"/>
</dbReference>
<name>A0A0L8H8N9_OCTBM</name>
<proteinExistence type="predicted"/>
<reference evidence="1" key="1">
    <citation type="submission" date="2015-07" db="EMBL/GenBank/DDBJ databases">
        <title>MeaNS - Measles Nucleotide Surveillance Program.</title>
        <authorList>
            <person name="Tran T."/>
            <person name="Druce J."/>
        </authorList>
    </citation>
    <scope>NUCLEOTIDE SEQUENCE</scope>
    <source>
        <strain evidence="1">UCB-OBI-ISO-001</strain>
        <tissue evidence="1">Gonad</tissue>
    </source>
</reference>
<dbReference type="PANTHER" id="PTHR10773">
    <property type="entry name" value="DNA-DIRECTED RNA POLYMERASES I, II, AND III SUBUNIT RPABC2"/>
    <property type="match status" value="1"/>
</dbReference>
<organism evidence="1">
    <name type="scientific">Octopus bimaculoides</name>
    <name type="common">California two-spotted octopus</name>
    <dbReference type="NCBI Taxonomy" id="37653"/>
    <lineage>
        <taxon>Eukaryota</taxon>
        <taxon>Metazoa</taxon>
        <taxon>Spiralia</taxon>
        <taxon>Lophotrochozoa</taxon>
        <taxon>Mollusca</taxon>
        <taxon>Cephalopoda</taxon>
        <taxon>Coleoidea</taxon>
        <taxon>Octopodiformes</taxon>
        <taxon>Octopoda</taxon>
        <taxon>Incirrata</taxon>
        <taxon>Octopodidae</taxon>
        <taxon>Octopus</taxon>
    </lineage>
</organism>
<feature type="non-terminal residue" evidence="1">
    <location>
        <position position="1"/>
    </location>
</feature>
<sequence>CTDLTEEDVLYFRSKLFEKPHKIQQDNFLLLHVNLNIVKRKSGTAGKKHQSSNSYMARKQNGQLVKVCRETFLKIVKPIGKNRVDGFIKRFRQTGHVAEENRGGGRKSHTSIEKKNSVMRFIGNLKGIESHYGRNKSIRMYLPAEMKSTRHIRSKQENIANLHVHKLRAKAFYDILRQMNDSSILTVAFDLQVHNLPRLTIQEAYCSRKLAFYHFAIYSGD</sequence>
<gene>
    <name evidence="1" type="ORF">OCBIM_22019980mg</name>
</gene>
<evidence type="ECO:0000313" key="1">
    <source>
        <dbReference type="EMBL" id="KOF85631.1"/>
    </source>
</evidence>
<protein>
    <submittedName>
        <fullName evidence="1">Uncharacterized protein</fullName>
    </submittedName>
</protein>
<dbReference type="PANTHER" id="PTHR10773:SF19">
    <property type="match status" value="1"/>
</dbReference>